<dbReference type="SUPFAM" id="SSF81296">
    <property type="entry name" value="E set domains"/>
    <property type="match status" value="1"/>
</dbReference>
<dbReference type="SMART" id="SM01419">
    <property type="entry name" value="Thiol-ester_cl"/>
    <property type="match status" value="1"/>
</dbReference>
<dbReference type="Pfam" id="PF00207">
    <property type="entry name" value="A2M"/>
    <property type="match status" value="1"/>
</dbReference>
<dbReference type="Gene3D" id="1.50.10.20">
    <property type="match status" value="2"/>
</dbReference>
<organism evidence="6 7">
    <name type="scientific">Trichonephila inaurata madagascariensis</name>
    <dbReference type="NCBI Taxonomy" id="2747483"/>
    <lineage>
        <taxon>Eukaryota</taxon>
        <taxon>Metazoa</taxon>
        <taxon>Ecdysozoa</taxon>
        <taxon>Arthropoda</taxon>
        <taxon>Chelicerata</taxon>
        <taxon>Arachnida</taxon>
        <taxon>Araneae</taxon>
        <taxon>Araneomorphae</taxon>
        <taxon>Entelegynae</taxon>
        <taxon>Araneoidea</taxon>
        <taxon>Nephilidae</taxon>
        <taxon>Trichonephila</taxon>
        <taxon>Trichonephila inaurata</taxon>
    </lineage>
</organism>
<dbReference type="SMART" id="SM01360">
    <property type="entry name" value="A2M"/>
    <property type="match status" value="1"/>
</dbReference>
<dbReference type="InterPro" id="IPR011626">
    <property type="entry name" value="Alpha-macroglobulin_TED"/>
</dbReference>
<keyword evidence="7" id="KW-1185">Reference proteome</keyword>
<dbReference type="PROSITE" id="PS00477">
    <property type="entry name" value="ALPHA_2_MACROGLOBULIN"/>
    <property type="match status" value="1"/>
</dbReference>
<dbReference type="InterPro" id="IPR014756">
    <property type="entry name" value="Ig_E-set"/>
</dbReference>
<evidence type="ECO:0000256" key="1">
    <source>
        <dbReference type="ARBA" id="ARBA00010952"/>
    </source>
</evidence>
<dbReference type="EMBL" id="BMAV01022619">
    <property type="protein sequence ID" value="GFY77735.1"/>
    <property type="molecule type" value="Genomic_DNA"/>
</dbReference>
<dbReference type="Proteomes" id="UP000886998">
    <property type="component" value="Unassembled WGS sequence"/>
</dbReference>
<sequence>NYGVYVSNETLPDTITEWEGSAVCINPKDGLGLSNTTSVRGFQAFFISYTLPISVIRGEEFVVVVSVFSYVDAALPVTVNLEQPKGFVVTSDSTKGDICVQPNTSNSIRLKLKATTVGNVNITVRAETASSSQVCGNSPVYPSYARDAITQSFEVEAEGFPSENVHSILFCPTDKPNNTFTANYHLSLPNDVVPDSARAYIDVTGNVLGPAIRNLNSLVSLPTGCGEQNMVKFTPNYLVLDYLSDIGKLTDDIKSTAIHNLNTGYQRELNFCREMAPFHFILTRNAKGEKTRQAGKQMVFSPDVGNLDTGIQGGLNVYKNEGAITAYVAISLLISKYQDNSVIMRARTCLSNNPASSPYETFLYSYTEALAGDYSEAQKRIDDIKPRVITKDGIEYYRNPNGTKSINVETAAYAVLSNLQVGNSKQDVLPLVRYLTSNLNPQGGFYSTQDTCVGLHALSNFAMLVYKDPVDIKVSITGGIQEVVQ</sequence>
<dbReference type="SUPFAM" id="SSF48239">
    <property type="entry name" value="Terpenoid cyclases/Protein prenyltransferases"/>
    <property type="match status" value="1"/>
</dbReference>
<gene>
    <name evidence="6" type="primary">A2M</name>
    <name evidence="6" type="ORF">TNIN_238891</name>
</gene>
<feature type="non-terminal residue" evidence="6">
    <location>
        <position position="485"/>
    </location>
</feature>
<dbReference type="Gene3D" id="2.60.40.10">
    <property type="entry name" value="Immunoglobulins"/>
    <property type="match status" value="1"/>
</dbReference>
<dbReference type="OrthoDB" id="6432700at2759"/>
<evidence type="ECO:0000313" key="7">
    <source>
        <dbReference type="Proteomes" id="UP000886998"/>
    </source>
</evidence>
<proteinExistence type="inferred from homology"/>
<dbReference type="InterPro" id="IPR050473">
    <property type="entry name" value="A2M/Complement_sys"/>
</dbReference>
<keyword evidence="3" id="KW-0722">Serine protease inhibitor</keyword>
<name>A0A8X7CT45_9ARAC</name>
<dbReference type="InterPro" id="IPR019742">
    <property type="entry name" value="MacrogloblnA2_CS"/>
</dbReference>
<evidence type="ECO:0000313" key="6">
    <source>
        <dbReference type="EMBL" id="GFY77735.1"/>
    </source>
</evidence>
<feature type="non-terminal residue" evidence="6">
    <location>
        <position position="1"/>
    </location>
</feature>
<comment type="similarity">
    <text evidence="1">Belongs to the protease inhibitor I39 (alpha-2-macroglobulin) family.</text>
</comment>
<keyword evidence="4" id="KW-1015">Disulfide bond</keyword>
<keyword evidence="2" id="KW-0646">Protease inhibitor</keyword>
<evidence type="ECO:0000256" key="2">
    <source>
        <dbReference type="ARBA" id="ARBA00022690"/>
    </source>
</evidence>
<evidence type="ECO:0000256" key="3">
    <source>
        <dbReference type="ARBA" id="ARBA00022900"/>
    </source>
</evidence>
<dbReference type="GO" id="GO:0004867">
    <property type="term" value="F:serine-type endopeptidase inhibitor activity"/>
    <property type="evidence" value="ECO:0007669"/>
    <property type="project" value="UniProtKB-KW"/>
</dbReference>
<evidence type="ECO:0000259" key="5">
    <source>
        <dbReference type="SMART" id="SM01360"/>
    </source>
</evidence>
<dbReference type="AlphaFoldDB" id="A0A8X7CT45"/>
<dbReference type="GO" id="GO:0005615">
    <property type="term" value="C:extracellular space"/>
    <property type="evidence" value="ECO:0007669"/>
    <property type="project" value="InterPro"/>
</dbReference>
<comment type="caution">
    <text evidence="6">The sequence shown here is derived from an EMBL/GenBank/DDBJ whole genome shotgun (WGS) entry which is preliminary data.</text>
</comment>
<protein>
    <submittedName>
        <fullName evidence="6">Alpha-2-macroglobulin</fullName>
    </submittedName>
</protein>
<dbReference type="PANTHER" id="PTHR11412:SF171">
    <property type="entry name" value="PREGNANCY ZONE PROTEIN-LIKE PROTEIN"/>
    <property type="match status" value="1"/>
</dbReference>
<dbReference type="InterPro" id="IPR047565">
    <property type="entry name" value="Alpha-macroglob_thiol-ester_cl"/>
</dbReference>
<accession>A0A8X7CT45</accession>
<dbReference type="InterPro" id="IPR008930">
    <property type="entry name" value="Terpenoid_cyclase/PrenylTrfase"/>
</dbReference>
<dbReference type="Pfam" id="PF07678">
    <property type="entry name" value="TED_complement"/>
    <property type="match status" value="2"/>
</dbReference>
<dbReference type="InterPro" id="IPR001599">
    <property type="entry name" value="Macroglobln_a2"/>
</dbReference>
<reference evidence="6" key="1">
    <citation type="submission" date="2020-08" db="EMBL/GenBank/DDBJ databases">
        <title>Multicomponent nature underlies the extraordinary mechanical properties of spider dragline silk.</title>
        <authorList>
            <person name="Kono N."/>
            <person name="Nakamura H."/>
            <person name="Mori M."/>
            <person name="Yoshida Y."/>
            <person name="Ohtoshi R."/>
            <person name="Malay A.D."/>
            <person name="Moran D.A.P."/>
            <person name="Tomita M."/>
            <person name="Numata K."/>
            <person name="Arakawa K."/>
        </authorList>
    </citation>
    <scope>NUCLEOTIDE SEQUENCE</scope>
</reference>
<dbReference type="PANTHER" id="PTHR11412">
    <property type="entry name" value="MACROGLOBULIN / COMPLEMENT"/>
    <property type="match status" value="1"/>
</dbReference>
<feature type="domain" description="Alpha-2-macroglobulin" evidence="5">
    <location>
        <begin position="2"/>
        <end position="81"/>
    </location>
</feature>
<dbReference type="InterPro" id="IPR013783">
    <property type="entry name" value="Ig-like_fold"/>
</dbReference>
<evidence type="ECO:0000256" key="4">
    <source>
        <dbReference type="ARBA" id="ARBA00023157"/>
    </source>
</evidence>
<dbReference type="Gene3D" id="2.20.130.20">
    <property type="match status" value="1"/>
</dbReference>